<accession>A0A2K6AS79</accession>
<sequence length="117" mass="12156">MDPTTGFLPEPKSPHVVTIPSQSTWILFSLLGIFSVVVAWSGLSLSCLSGLPGFPDLHLIREAIGGVSFIETNSEQAPTGQQLGPLHRGGLGVCSLGSSLPPYSSASQQAHRSGASE</sequence>
<keyword evidence="3" id="KW-1185">Reference proteome</keyword>
<evidence type="ECO:0000313" key="2">
    <source>
        <dbReference type="Ensembl" id="ENSMNEP00000002009.1"/>
    </source>
</evidence>
<dbReference type="AlphaFoldDB" id="A0A2K6AS79"/>
<reference evidence="2" key="2">
    <citation type="submission" date="2025-09" db="UniProtKB">
        <authorList>
            <consortium name="Ensembl"/>
        </authorList>
    </citation>
    <scope>IDENTIFICATION</scope>
</reference>
<protein>
    <submittedName>
        <fullName evidence="2">Uncharacterized protein</fullName>
    </submittedName>
</protein>
<keyword evidence="1" id="KW-0472">Membrane</keyword>
<dbReference type="GeneTree" id="ENSGT00910000147953"/>
<keyword evidence="1" id="KW-1133">Transmembrane helix</keyword>
<feature type="transmembrane region" description="Helical" evidence="1">
    <location>
        <begin position="25"/>
        <end position="51"/>
    </location>
</feature>
<organism evidence="2 3">
    <name type="scientific">Macaca nemestrina</name>
    <name type="common">Pig-tailed macaque</name>
    <dbReference type="NCBI Taxonomy" id="9545"/>
    <lineage>
        <taxon>Eukaryota</taxon>
        <taxon>Metazoa</taxon>
        <taxon>Chordata</taxon>
        <taxon>Craniata</taxon>
        <taxon>Vertebrata</taxon>
        <taxon>Euteleostomi</taxon>
        <taxon>Mammalia</taxon>
        <taxon>Eutheria</taxon>
        <taxon>Euarchontoglires</taxon>
        <taxon>Primates</taxon>
        <taxon>Haplorrhini</taxon>
        <taxon>Catarrhini</taxon>
        <taxon>Cercopithecidae</taxon>
        <taxon>Cercopithecinae</taxon>
        <taxon>Macaca</taxon>
    </lineage>
</organism>
<evidence type="ECO:0000313" key="3">
    <source>
        <dbReference type="Proteomes" id="UP000233120"/>
    </source>
</evidence>
<dbReference type="Ensembl" id="ENSMNET00000009929.1">
    <property type="protein sequence ID" value="ENSMNEP00000002009.1"/>
    <property type="gene ID" value="ENSMNEG00000009115.1"/>
</dbReference>
<dbReference type="Bgee" id="ENSMNEG00000009115">
    <property type="expression patterns" value="Expressed in temporal lobe and 10 other cell types or tissues"/>
</dbReference>
<reference evidence="2" key="1">
    <citation type="submission" date="2025-08" db="UniProtKB">
        <authorList>
            <consortium name="Ensembl"/>
        </authorList>
    </citation>
    <scope>IDENTIFICATION</scope>
</reference>
<evidence type="ECO:0000256" key="1">
    <source>
        <dbReference type="SAM" id="Phobius"/>
    </source>
</evidence>
<keyword evidence="1" id="KW-0812">Transmembrane</keyword>
<dbReference type="Proteomes" id="UP000233120">
    <property type="component" value="Unassembled WGS sequence"/>
</dbReference>
<proteinExistence type="predicted"/>
<name>A0A2K6AS79_MACNE</name>